<feature type="transmembrane region" description="Helical" evidence="1">
    <location>
        <begin position="94"/>
        <end position="117"/>
    </location>
</feature>
<name>A0A016UKS3_9BILA</name>
<organism evidence="2 3">
    <name type="scientific">Ancylostoma ceylanicum</name>
    <dbReference type="NCBI Taxonomy" id="53326"/>
    <lineage>
        <taxon>Eukaryota</taxon>
        <taxon>Metazoa</taxon>
        <taxon>Ecdysozoa</taxon>
        <taxon>Nematoda</taxon>
        <taxon>Chromadorea</taxon>
        <taxon>Rhabditida</taxon>
        <taxon>Rhabditina</taxon>
        <taxon>Rhabditomorpha</taxon>
        <taxon>Strongyloidea</taxon>
        <taxon>Ancylostomatidae</taxon>
        <taxon>Ancylostomatinae</taxon>
        <taxon>Ancylostoma</taxon>
    </lineage>
</organism>
<comment type="caution">
    <text evidence="2">The sequence shown here is derived from an EMBL/GenBank/DDBJ whole genome shotgun (WGS) entry which is preliminary data.</text>
</comment>
<keyword evidence="3" id="KW-1185">Reference proteome</keyword>
<evidence type="ECO:0000313" key="3">
    <source>
        <dbReference type="Proteomes" id="UP000024635"/>
    </source>
</evidence>
<dbReference type="Proteomes" id="UP000024635">
    <property type="component" value="Unassembled WGS sequence"/>
</dbReference>
<feature type="transmembrane region" description="Helical" evidence="1">
    <location>
        <begin position="70"/>
        <end position="88"/>
    </location>
</feature>
<proteinExistence type="predicted"/>
<dbReference type="AlphaFoldDB" id="A0A016UKS3"/>
<sequence>MLLVSNNIEENITSKRIKTQVLLQRVRSKTPEPPFDQSPGERWLRLACRPIAAVSYDDCRRYGDRSEQSLAIICCVANILALILRSLWNSSALFLHLIHICSNSLAFPVYPHVYLLLTTRISPSV</sequence>
<keyword evidence="1" id="KW-0472">Membrane</keyword>
<dbReference type="EMBL" id="JARK01001371">
    <property type="protein sequence ID" value="EYC15820.1"/>
    <property type="molecule type" value="Genomic_DNA"/>
</dbReference>
<evidence type="ECO:0000256" key="1">
    <source>
        <dbReference type="SAM" id="Phobius"/>
    </source>
</evidence>
<protein>
    <submittedName>
        <fullName evidence="2">Uncharacterized protein</fullName>
    </submittedName>
</protein>
<keyword evidence="1" id="KW-1133">Transmembrane helix</keyword>
<keyword evidence="1" id="KW-0812">Transmembrane</keyword>
<accession>A0A016UKS3</accession>
<gene>
    <name evidence="2" type="primary">Acey_s0035.g2979</name>
    <name evidence="2" type="ORF">Y032_0035g2979</name>
</gene>
<reference evidence="3" key="1">
    <citation type="journal article" date="2015" name="Nat. Genet.">
        <title>The genome and transcriptome of the zoonotic hookworm Ancylostoma ceylanicum identify infection-specific gene families.</title>
        <authorList>
            <person name="Schwarz E.M."/>
            <person name="Hu Y."/>
            <person name="Antoshechkin I."/>
            <person name="Miller M.M."/>
            <person name="Sternberg P.W."/>
            <person name="Aroian R.V."/>
        </authorList>
    </citation>
    <scope>NUCLEOTIDE SEQUENCE</scope>
    <source>
        <strain evidence="3">HY135</strain>
    </source>
</reference>
<evidence type="ECO:0000313" key="2">
    <source>
        <dbReference type="EMBL" id="EYC15820.1"/>
    </source>
</evidence>